<accession>A0A6A6Z7D1</accession>
<feature type="region of interest" description="Disordered" evidence="1">
    <location>
        <begin position="450"/>
        <end position="476"/>
    </location>
</feature>
<feature type="region of interest" description="Disordered" evidence="1">
    <location>
        <begin position="506"/>
        <end position="561"/>
    </location>
</feature>
<feature type="region of interest" description="Disordered" evidence="1">
    <location>
        <begin position="598"/>
        <end position="697"/>
    </location>
</feature>
<keyword evidence="3" id="KW-1185">Reference proteome</keyword>
<feature type="compositionally biased region" description="Basic and acidic residues" evidence="1">
    <location>
        <begin position="1012"/>
        <end position="1070"/>
    </location>
</feature>
<reference evidence="4" key="3">
    <citation type="submission" date="2025-04" db="UniProtKB">
        <authorList>
            <consortium name="RefSeq"/>
        </authorList>
    </citation>
    <scope>IDENTIFICATION</scope>
    <source>
        <strain evidence="4">CBS 304.34</strain>
    </source>
</reference>
<dbReference type="InterPro" id="IPR015947">
    <property type="entry name" value="PUA-like_sf"/>
</dbReference>
<dbReference type="OrthoDB" id="3244603at2759"/>
<dbReference type="SUPFAM" id="SSF88697">
    <property type="entry name" value="PUA domain-like"/>
    <property type="match status" value="1"/>
</dbReference>
<dbReference type="Gene3D" id="2.30.280.10">
    <property type="entry name" value="SRA-YDG"/>
    <property type="match status" value="1"/>
</dbReference>
<feature type="compositionally biased region" description="Polar residues" evidence="1">
    <location>
        <begin position="508"/>
        <end position="524"/>
    </location>
</feature>
<evidence type="ECO:0000313" key="2">
    <source>
        <dbReference type="EMBL" id="KAF2816147.1"/>
    </source>
</evidence>
<dbReference type="GeneID" id="54467651"/>
<dbReference type="AlphaFoldDB" id="A0A6A6Z7D1"/>
<dbReference type="EMBL" id="MU003693">
    <property type="protein sequence ID" value="KAF2816147.1"/>
    <property type="molecule type" value="Genomic_DNA"/>
</dbReference>
<feature type="region of interest" description="Disordered" evidence="1">
    <location>
        <begin position="909"/>
        <end position="933"/>
    </location>
</feature>
<feature type="region of interest" description="Disordered" evidence="1">
    <location>
        <begin position="1008"/>
        <end position="1076"/>
    </location>
</feature>
<dbReference type="InterPro" id="IPR036987">
    <property type="entry name" value="SRA-YDG_sf"/>
</dbReference>
<evidence type="ECO:0008006" key="5">
    <source>
        <dbReference type="Google" id="ProtNLM"/>
    </source>
</evidence>
<feature type="compositionally biased region" description="Polar residues" evidence="1">
    <location>
        <begin position="649"/>
        <end position="661"/>
    </location>
</feature>
<feature type="compositionally biased region" description="Low complexity" evidence="1">
    <location>
        <begin position="631"/>
        <end position="645"/>
    </location>
</feature>
<evidence type="ECO:0000256" key="1">
    <source>
        <dbReference type="SAM" id="MobiDB-lite"/>
    </source>
</evidence>
<protein>
    <recommendedName>
        <fullName evidence="5">YDG domain-containing protein</fullName>
    </recommendedName>
</protein>
<dbReference type="RefSeq" id="XP_033583111.1">
    <property type="nucleotide sequence ID" value="XM_033726758.1"/>
</dbReference>
<organism evidence="2">
    <name type="scientific">Mytilinidion resinicola</name>
    <dbReference type="NCBI Taxonomy" id="574789"/>
    <lineage>
        <taxon>Eukaryota</taxon>
        <taxon>Fungi</taxon>
        <taxon>Dikarya</taxon>
        <taxon>Ascomycota</taxon>
        <taxon>Pezizomycotina</taxon>
        <taxon>Dothideomycetes</taxon>
        <taxon>Pleosporomycetidae</taxon>
        <taxon>Mytilinidiales</taxon>
        <taxon>Mytilinidiaceae</taxon>
        <taxon>Mytilinidion</taxon>
    </lineage>
</organism>
<feature type="compositionally biased region" description="Polar residues" evidence="1">
    <location>
        <begin position="534"/>
        <end position="549"/>
    </location>
</feature>
<gene>
    <name evidence="2 4" type="ORF">BDZ99DRAFT_542388</name>
</gene>
<feature type="region of interest" description="Disordered" evidence="1">
    <location>
        <begin position="824"/>
        <end position="849"/>
    </location>
</feature>
<evidence type="ECO:0000313" key="4">
    <source>
        <dbReference type="RefSeq" id="XP_033583111.1"/>
    </source>
</evidence>
<feature type="compositionally biased region" description="Basic and acidic residues" evidence="1">
    <location>
        <begin position="676"/>
        <end position="690"/>
    </location>
</feature>
<reference evidence="2 4" key="1">
    <citation type="journal article" date="2020" name="Stud. Mycol.">
        <title>101 Dothideomycetes genomes: a test case for predicting lifestyles and emergence of pathogens.</title>
        <authorList>
            <person name="Haridas S."/>
            <person name="Albert R."/>
            <person name="Binder M."/>
            <person name="Bloem J."/>
            <person name="Labutti K."/>
            <person name="Salamov A."/>
            <person name="Andreopoulos B."/>
            <person name="Baker S."/>
            <person name="Barry K."/>
            <person name="Bills G."/>
            <person name="Bluhm B."/>
            <person name="Cannon C."/>
            <person name="Castanera R."/>
            <person name="Culley D."/>
            <person name="Daum C."/>
            <person name="Ezra D."/>
            <person name="Gonzalez J."/>
            <person name="Henrissat B."/>
            <person name="Kuo A."/>
            <person name="Liang C."/>
            <person name="Lipzen A."/>
            <person name="Lutzoni F."/>
            <person name="Magnuson J."/>
            <person name="Mondo S."/>
            <person name="Nolan M."/>
            <person name="Ohm R."/>
            <person name="Pangilinan J."/>
            <person name="Park H.-J."/>
            <person name="Ramirez L."/>
            <person name="Alfaro M."/>
            <person name="Sun H."/>
            <person name="Tritt A."/>
            <person name="Yoshinaga Y."/>
            <person name="Zwiers L.-H."/>
            <person name="Turgeon B."/>
            <person name="Goodwin S."/>
            <person name="Spatafora J."/>
            <person name="Crous P."/>
            <person name="Grigoriev I."/>
        </authorList>
    </citation>
    <scope>NUCLEOTIDE SEQUENCE</scope>
    <source>
        <strain evidence="2 4">CBS 304.34</strain>
    </source>
</reference>
<evidence type="ECO:0000313" key="3">
    <source>
        <dbReference type="Proteomes" id="UP000504636"/>
    </source>
</evidence>
<name>A0A6A6Z7D1_9PEZI</name>
<feature type="compositionally biased region" description="Basic and acidic residues" evidence="1">
    <location>
        <begin position="450"/>
        <end position="460"/>
    </location>
</feature>
<reference evidence="4" key="2">
    <citation type="submission" date="2020-04" db="EMBL/GenBank/DDBJ databases">
        <authorList>
            <consortium name="NCBI Genome Project"/>
        </authorList>
    </citation>
    <scope>NUCLEOTIDE SEQUENCE</scope>
    <source>
        <strain evidence="4">CBS 304.34</strain>
    </source>
</reference>
<dbReference type="Proteomes" id="UP000504636">
    <property type="component" value="Unplaced"/>
</dbReference>
<proteinExistence type="predicted"/>
<sequence>MSYLQTFGSIPLDSFYPAGTRPQPRPGLLSETPGALLPSQLTPMTVTEDLSISRLTAIATWIRDHLDPRIAREGADILKSEDVLILHDIFIALQHTELSANTLRATRIHKAILEISGKATRWPGRLADECDKILALWRRRFGPLEGLRPFLYSKGGRLDGIASVTETSRGAVLKRWMEDVPDLVAPEQSRRVGDLGFQPGDWWLNSLFAFRAGIINLETTEGGICFDSQGAYAILLRDSDEVDGSSPSAFIYRCRTNNPGRFRLTSADYKSRYPVRVLRSHNLTSLWAPRAGVRYDGLHKISGWTIRAATATEAAKSAFALGELLFDVKFERVEEGQKSMQEALKYPSAADIDDYAEFKQLRRLLRRPSHEDSVIEDVGLGMDIEAPLETSPIPDGLELASATPLVPASVVRAESMTSMNNTTKSAVLSQTPTFGQNTPQSVISRSFTEHSLKATDEPSRRPSPARLTTSSSFHLPSPKAISTALLRHPGNDIPLAEDQVSILAIPGSSGTHTATNSQKSSPTSEPIRDAHATQARNAAQSLHSNSGRASPSVALKKPENPAKAYVESTGLPLTEVAPWADLEPQPSVDRSVLLHARARRSTSTSRPHEVVPRVDTASPGKGPFASPPSRPHSSLQGSLSSPASGHSGVETQLQGSTLTNTQREERRARRRKQDKKRADEEYSRSEERRQQGLPRLSMNLFNRKGNIGRLLDGSTDSAKDASPLPFGFSPIRRRLSPITDQEWNTVLNSAPKIPPRIELQPTKLEDNIVSPCALPPAKIGNKSRSSEHVFASVMPASSYRPAPSEALRNDEISDLDGAAAVEAPNTSSLKLTGGHIEDDDKASRRSSQVIKAEQKVKVLEALLEFQAIKNWFTNAYTDGSNSHDNPPISASLSDLGQKRTLPSSMALGHALRPSGRESSHTSRGSSGDGAPLSLLTHAKTQGEKAAKKEKDMAALKRWQRDERDQAYEEAAMRQKPVRGMMREDSPDRQDIEGRVMFTDPFKEAIGISGDADVGKAQKEERGLMGLGDGERMKRMWKTPSEDSASREQTKRAWKKPSEDITPGERIEWKGLFETGN</sequence>